<gene>
    <name evidence="2" type="ORF">ACFOUW_23895</name>
</gene>
<dbReference type="PROSITE" id="PS50011">
    <property type="entry name" value="PROTEIN_KINASE_DOM"/>
    <property type="match status" value="1"/>
</dbReference>
<dbReference type="Pfam" id="PF01636">
    <property type="entry name" value="APH"/>
    <property type="match status" value="1"/>
</dbReference>
<name>A0ABV7YIJ4_9ACTN</name>
<reference evidence="3" key="1">
    <citation type="journal article" date="2019" name="Int. J. Syst. Evol. Microbiol.">
        <title>The Global Catalogue of Microorganisms (GCM) 10K type strain sequencing project: providing services to taxonomists for standard genome sequencing and annotation.</title>
        <authorList>
            <consortium name="The Broad Institute Genomics Platform"/>
            <consortium name="The Broad Institute Genome Sequencing Center for Infectious Disease"/>
            <person name="Wu L."/>
            <person name="Ma J."/>
        </authorList>
    </citation>
    <scope>NUCLEOTIDE SEQUENCE [LARGE SCALE GENOMIC DNA]</scope>
    <source>
        <strain evidence="3">CGMCC 4.7241</strain>
    </source>
</reference>
<evidence type="ECO:0000313" key="2">
    <source>
        <dbReference type="EMBL" id="MFC3763900.1"/>
    </source>
</evidence>
<dbReference type="EMBL" id="JBHRZH010000021">
    <property type="protein sequence ID" value="MFC3763900.1"/>
    <property type="molecule type" value="Genomic_DNA"/>
</dbReference>
<dbReference type="PANTHER" id="PTHR21310">
    <property type="entry name" value="AMINOGLYCOSIDE PHOSPHOTRANSFERASE-RELATED-RELATED"/>
    <property type="match status" value="1"/>
</dbReference>
<dbReference type="SUPFAM" id="SSF56112">
    <property type="entry name" value="Protein kinase-like (PK-like)"/>
    <property type="match status" value="1"/>
</dbReference>
<dbReference type="Gene3D" id="3.90.1200.10">
    <property type="match status" value="1"/>
</dbReference>
<protein>
    <submittedName>
        <fullName evidence="2">Phosphotransferase family protein</fullName>
    </submittedName>
</protein>
<dbReference type="Gene3D" id="3.30.200.20">
    <property type="entry name" value="Phosphorylase Kinase, domain 1"/>
    <property type="match status" value="1"/>
</dbReference>
<feature type="domain" description="Protein kinase" evidence="1">
    <location>
        <begin position="1"/>
        <end position="307"/>
    </location>
</feature>
<dbReference type="InterPro" id="IPR011009">
    <property type="entry name" value="Kinase-like_dom_sf"/>
</dbReference>
<evidence type="ECO:0000259" key="1">
    <source>
        <dbReference type="PROSITE" id="PS50011"/>
    </source>
</evidence>
<dbReference type="InterPro" id="IPR002575">
    <property type="entry name" value="Aminoglycoside_PTrfase"/>
</dbReference>
<dbReference type="InterPro" id="IPR000719">
    <property type="entry name" value="Prot_kinase_dom"/>
</dbReference>
<proteinExistence type="predicted"/>
<organism evidence="2 3">
    <name type="scientific">Tenggerimyces flavus</name>
    <dbReference type="NCBI Taxonomy" id="1708749"/>
    <lineage>
        <taxon>Bacteria</taxon>
        <taxon>Bacillati</taxon>
        <taxon>Actinomycetota</taxon>
        <taxon>Actinomycetes</taxon>
        <taxon>Propionibacteriales</taxon>
        <taxon>Nocardioidaceae</taxon>
        <taxon>Tenggerimyces</taxon>
    </lineage>
</organism>
<dbReference type="InterPro" id="IPR051678">
    <property type="entry name" value="AGP_Transferase"/>
</dbReference>
<sequence>MADRLPDGAISIAARHGVPAKDVRVFPQQGEVNLTISLGENLILRIPRDDVAEQRLAKESAVIPVVQAAGVPTARLVAYDASRDLVDRPYVVLERLHGTTLGEAGHEPETNAEAYTSLGMVLANLHRLRLDELGPIAGVPEPYRFDPDPLLRTLCESGELGSAQATWLREWFDALAAVGAVHADDVLLHGDVIPSNLILDQSGRVSALLDWGCAEWGDPVRDLVDLPTRALPSILAGYRSVTPHDELAWAASAVWYQLFWALARLRKAPSTSEARTWTAPRQARFVEILRFFSGPLTSPWSELAPGG</sequence>
<dbReference type="RefSeq" id="WP_205120905.1">
    <property type="nucleotide sequence ID" value="NZ_JAFBCM010000001.1"/>
</dbReference>
<accession>A0ABV7YIJ4</accession>
<dbReference type="PANTHER" id="PTHR21310:SF15">
    <property type="entry name" value="AMINOGLYCOSIDE PHOSPHOTRANSFERASE DOMAIN-CONTAINING PROTEIN"/>
    <property type="match status" value="1"/>
</dbReference>
<evidence type="ECO:0000313" key="3">
    <source>
        <dbReference type="Proteomes" id="UP001595699"/>
    </source>
</evidence>
<dbReference type="Proteomes" id="UP001595699">
    <property type="component" value="Unassembled WGS sequence"/>
</dbReference>
<comment type="caution">
    <text evidence="2">The sequence shown here is derived from an EMBL/GenBank/DDBJ whole genome shotgun (WGS) entry which is preliminary data.</text>
</comment>
<keyword evidence="3" id="KW-1185">Reference proteome</keyword>